<feature type="non-terminal residue" evidence="3">
    <location>
        <position position="1"/>
    </location>
</feature>
<evidence type="ECO:0000256" key="1">
    <source>
        <dbReference type="ARBA" id="ARBA00023054"/>
    </source>
</evidence>
<dbReference type="GO" id="GO:0003341">
    <property type="term" value="P:cilium movement"/>
    <property type="evidence" value="ECO:0007669"/>
    <property type="project" value="TreeGrafter"/>
</dbReference>
<dbReference type="PANTHER" id="PTHR21694">
    <property type="entry name" value="COILED-COIL DOMAIN-CONTAINING PROTEIN 63"/>
    <property type="match status" value="1"/>
</dbReference>
<dbReference type="OrthoDB" id="6766775at2759"/>
<comment type="caution">
    <text evidence="3">The sequence shown here is derived from an EMBL/GenBank/DDBJ whole genome shotgun (WGS) entry which is preliminary data.</text>
</comment>
<dbReference type="InterPro" id="IPR049258">
    <property type="entry name" value="ODAD1_CC"/>
</dbReference>
<feature type="domain" description="ODAD1 central coiled coil region" evidence="2">
    <location>
        <begin position="1"/>
        <end position="122"/>
    </location>
</feature>
<evidence type="ECO:0000313" key="3">
    <source>
        <dbReference type="EMBL" id="NXX72845.1"/>
    </source>
</evidence>
<dbReference type="Proteomes" id="UP000618746">
    <property type="component" value="Unassembled WGS sequence"/>
</dbReference>
<evidence type="ECO:0000313" key="4">
    <source>
        <dbReference type="Proteomes" id="UP000618746"/>
    </source>
</evidence>
<dbReference type="PANTHER" id="PTHR21694:SF18">
    <property type="entry name" value="COILED-COIL DOMAIN-CONTAINING PROTEIN 63"/>
    <property type="match status" value="1"/>
</dbReference>
<feature type="non-terminal residue" evidence="3">
    <location>
        <position position="133"/>
    </location>
</feature>
<sequence>VTVRYNAVVARNNKLREETASLQIRKASFDSYYWKLERSLVQQNKLLNAAIAQATEDYDQWMEDLGRISDIRDVRYRETIQYNIRLLERKCALHQESRLKNFFLSKCADLSVLKEQAKAREGNRGGFVAQGAQ</sequence>
<dbReference type="GO" id="GO:0005930">
    <property type="term" value="C:axoneme"/>
    <property type="evidence" value="ECO:0007669"/>
    <property type="project" value="TreeGrafter"/>
</dbReference>
<keyword evidence="4" id="KW-1185">Reference proteome</keyword>
<dbReference type="InterPro" id="IPR051876">
    <property type="entry name" value="ODA-DC/CCD"/>
</dbReference>
<keyword evidence="1" id="KW-0175">Coiled coil</keyword>
<evidence type="ECO:0000259" key="2">
    <source>
        <dbReference type="Pfam" id="PF21773"/>
    </source>
</evidence>
<dbReference type="Pfam" id="PF21773">
    <property type="entry name" value="ODAD1_CC"/>
    <property type="match status" value="1"/>
</dbReference>
<gene>
    <name evidence="3" type="primary">Ccdc63</name>
    <name evidence="3" type="ORF">SPIPAS_R03143</name>
</gene>
<dbReference type="GO" id="GO:0036158">
    <property type="term" value="P:outer dynein arm assembly"/>
    <property type="evidence" value="ECO:0007669"/>
    <property type="project" value="TreeGrafter"/>
</dbReference>
<protein>
    <submittedName>
        <fullName evidence="3">CCD63 protein</fullName>
    </submittedName>
</protein>
<name>A0A852K7F6_SPIPA</name>
<dbReference type="AlphaFoldDB" id="A0A852K7F6"/>
<reference evidence="3" key="1">
    <citation type="submission" date="2020-02" db="EMBL/GenBank/DDBJ databases">
        <title>Bird 10,000 Genomes (B10K) Project - Family phase.</title>
        <authorList>
            <person name="Zhang G."/>
        </authorList>
    </citation>
    <scope>NUCLEOTIDE SEQUENCE</scope>
    <source>
        <strain evidence="3">B10K-DU-023-52</strain>
        <tissue evidence="3">Mixed tissue sample</tissue>
    </source>
</reference>
<dbReference type="EMBL" id="WBNQ01596905">
    <property type="protein sequence ID" value="NXX72845.1"/>
    <property type="molecule type" value="Genomic_DNA"/>
</dbReference>
<proteinExistence type="predicted"/>
<organism evidence="3 4">
    <name type="scientific">Spizella passerina</name>
    <name type="common">Chipping sparrow</name>
    <dbReference type="NCBI Taxonomy" id="40210"/>
    <lineage>
        <taxon>Eukaryota</taxon>
        <taxon>Metazoa</taxon>
        <taxon>Chordata</taxon>
        <taxon>Craniata</taxon>
        <taxon>Vertebrata</taxon>
        <taxon>Euteleostomi</taxon>
        <taxon>Archelosauria</taxon>
        <taxon>Archosauria</taxon>
        <taxon>Dinosauria</taxon>
        <taxon>Saurischia</taxon>
        <taxon>Theropoda</taxon>
        <taxon>Coelurosauria</taxon>
        <taxon>Aves</taxon>
        <taxon>Neognathae</taxon>
        <taxon>Neoaves</taxon>
        <taxon>Telluraves</taxon>
        <taxon>Australaves</taxon>
        <taxon>Passeriformes</taxon>
        <taxon>Passerellidae</taxon>
        <taxon>Spizella</taxon>
    </lineage>
</organism>
<accession>A0A852K7F6</accession>